<evidence type="ECO:0000313" key="4">
    <source>
        <dbReference type="EMBL" id="APW64229.1"/>
    </source>
</evidence>
<proteinExistence type="inferred from homology"/>
<dbReference type="AlphaFoldDB" id="A0A1U7CZC5"/>
<protein>
    <submittedName>
        <fullName evidence="4">UDP-glucose:undecaprenyl-phosphate glucose-1-phosphate transferase</fullName>
        <ecNumber evidence="4">2.7.8.31</ecNumber>
    </submittedName>
</protein>
<dbReference type="EMBL" id="CP019083">
    <property type="protein sequence ID" value="APW64229.1"/>
    <property type="molecule type" value="Genomic_DNA"/>
</dbReference>
<keyword evidence="4" id="KW-0614">Plasmid</keyword>
<dbReference type="PANTHER" id="PTHR30576:SF23">
    <property type="entry name" value="GLUCOSYLTRANSFERASE"/>
    <property type="match status" value="1"/>
</dbReference>
<dbReference type="RefSeq" id="WP_083714041.1">
    <property type="nucleotide sequence ID" value="NZ_CP019083.1"/>
</dbReference>
<feature type="transmembrane region" description="Helical" evidence="2">
    <location>
        <begin position="35"/>
        <end position="58"/>
    </location>
</feature>
<organism evidence="4 5">
    <name type="scientific">Paludisphaera borealis</name>
    <dbReference type="NCBI Taxonomy" id="1387353"/>
    <lineage>
        <taxon>Bacteria</taxon>
        <taxon>Pseudomonadati</taxon>
        <taxon>Planctomycetota</taxon>
        <taxon>Planctomycetia</taxon>
        <taxon>Isosphaerales</taxon>
        <taxon>Isosphaeraceae</taxon>
        <taxon>Paludisphaera</taxon>
    </lineage>
</organism>
<sequence>MITQDELPLQASLSLRPAWLTVEAFQFAVKRTIDVAGALIGLLFLAPVMLAVALLIHLKMPGPIFFRQLRRGHRGRLFWVIKFRTMVVDAEQKLDALETANESHGGVLFKMENDPRVTPLGRFLRRSSLDELPQLINILRGEMSVVGPRPLQIRDSELLQSLNPEAYRRRLQVLPGLTGPWQVGGRSSVDYSRMIELDLDYVENWSLGRDLWIILRTFVVVIVGRGAC</sequence>
<keyword evidence="2" id="KW-0472">Membrane</keyword>
<evidence type="ECO:0000259" key="3">
    <source>
        <dbReference type="Pfam" id="PF02397"/>
    </source>
</evidence>
<evidence type="ECO:0000313" key="5">
    <source>
        <dbReference type="Proteomes" id="UP000186309"/>
    </source>
</evidence>
<dbReference type="InterPro" id="IPR003362">
    <property type="entry name" value="Bact_transf"/>
</dbReference>
<dbReference type="Proteomes" id="UP000186309">
    <property type="component" value="Plasmid PALBO1"/>
</dbReference>
<dbReference type="KEGG" id="pbor:BSF38_10010"/>
<dbReference type="EC" id="2.7.8.31" evidence="4"/>
<dbReference type="PANTHER" id="PTHR30576">
    <property type="entry name" value="COLANIC BIOSYNTHESIS UDP-GLUCOSE LIPID CARRIER TRANSFERASE"/>
    <property type="match status" value="1"/>
</dbReference>
<dbReference type="GO" id="GO:0089702">
    <property type="term" value="F:undecaprenyl-phosphate glucose phosphotransferase activity"/>
    <property type="evidence" value="ECO:0007669"/>
    <property type="project" value="UniProtKB-EC"/>
</dbReference>
<keyword evidence="4" id="KW-0808">Transferase</keyword>
<feature type="domain" description="Bacterial sugar transferase" evidence="3">
    <location>
        <begin position="30"/>
        <end position="222"/>
    </location>
</feature>
<dbReference type="Pfam" id="PF02397">
    <property type="entry name" value="Bac_transf"/>
    <property type="match status" value="1"/>
</dbReference>
<dbReference type="OrthoDB" id="9766874at2"/>
<comment type="similarity">
    <text evidence="1">Belongs to the bacterial sugar transferase family.</text>
</comment>
<evidence type="ECO:0000256" key="2">
    <source>
        <dbReference type="SAM" id="Phobius"/>
    </source>
</evidence>
<gene>
    <name evidence="4" type="primary">wcaJ</name>
    <name evidence="4" type="ORF">BSF38_10010</name>
</gene>
<keyword evidence="2" id="KW-1133">Transmembrane helix</keyword>
<reference evidence="4 5" key="1">
    <citation type="submission" date="2016-12" db="EMBL/GenBank/DDBJ databases">
        <title>Comparative genomics of four Isosphaeraceae planctomycetes: a common pool of plasmids and glycoside hydrolase genes.</title>
        <authorList>
            <person name="Ivanova A."/>
        </authorList>
    </citation>
    <scope>NUCLEOTIDE SEQUENCE [LARGE SCALE GENOMIC DNA]</scope>
    <source>
        <strain evidence="4 5">PX4</strain>
        <plasmid evidence="5">palbo1</plasmid>
    </source>
</reference>
<keyword evidence="2" id="KW-0812">Transmembrane</keyword>
<geneLocation type="plasmid" evidence="5">
    <name>palbo1</name>
</geneLocation>
<evidence type="ECO:0000256" key="1">
    <source>
        <dbReference type="ARBA" id="ARBA00006464"/>
    </source>
</evidence>
<keyword evidence="5" id="KW-1185">Reference proteome</keyword>
<name>A0A1U7CZC5_9BACT</name>
<accession>A0A1U7CZC5</accession>